<dbReference type="Pfam" id="PF01882">
    <property type="entry name" value="DUF58"/>
    <property type="match status" value="1"/>
</dbReference>
<evidence type="ECO:0000313" key="3">
    <source>
        <dbReference type="Proteomes" id="UP000315344"/>
    </source>
</evidence>
<accession>A0A533I588</accession>
<name>A0A533I588_PARDE</name>
<reference evidence="2 3" key="1">
    <citation type="journal article" date="2017" name="Nat. Commun.">
        <title>In situ click chemistry generation of cyclooxygenase-2 inhibitors.</title>
        <authorList>
            <person name="Bhardwaj A."/>
            <person name="Kaur J."/>
            <person name="Wuest M."/>
            <person name="Wuest F."/>
        </authorList>
    </citation>
    <scope>NUCLEOTIDE SEQUENCE [LARGE SCALE GENOMIC DNA]</scope>
    <source>
        <strain evidence="2">S2_012_000_R3_94</strain>
    </source>
</reference>
<feature type="domain" description="DUF58" evidence="1">
    <location>
        <begin position="46"/>
        <end position="131"/>
    </location>
</feature>
<protein>
    <submittedName>
        <fullName evidence="2">DUF58 domain-containing protein</fullName>
    </submittedName>
</protein>
<dbReference type="AlphaFoldDB" id="A0A533I588"/>
<dbReference type="InterPro" id="IPR002881">
    <property type="entry name" value="DUF58"/>
</dbReference>
<sequence>MLRARAETASAALPPLVLARGPISAVVAPGGHGLRRPGTGEDFWQYRPAHGGDTAATIDWRRSARGDSQFVRDRERQTARTAAIWVGRGAGMGYRGQTGKGESKFERARLVALSLALSMIRGGERVALLGEAAGAGARQAEKISFAFGTAGLLSADSDYPDPSAARPGQIVVLIDDFLRSDTRLDAFLQRAADIGTTGVLLQVMHPDEEGFPFSGAVRFETVGGNRHETRDADGLRRAYLARLAMRREALSEIAARSGMVFGTHDLDQPLSEALIWLHGVLAAR</sequence>
<proteinExistence type="predicted"/>
<dbReference type="Proteomes" id="UP000315344">
    <property type="component" value="Unassembled WGS sequence"/>
</dbReference>
<dbReference type="PANTHER" id="PTHR33608">
    <property type="entry name" value="BLL2464 PROTEIN"/>
    <property type="match status" value="1"/>
</dbReference>
<gene>
    <name evidence="2" type="ORF">DI616_12090</name>
</gene>
<comment type="caution">
    <text evidence="2">The sequence shown here is derived from an EMBL/GenBank/DDBJ whole genome shotgun (WGS) entry which is preliminary data.</text>
</comment>
<dbReference type="PANTHER" id="PTHR33608:SF6">
    <property type="entry name" value="BLL2464 PROTEIN"/>
    <property type="match status" value="1"/>
</dbReference>
<organism evidence="2 3">
    <name type="scientific">Paracoccus denitrificans</name>
    <dbReference type="NCBI Taxonomy" id="266"/>
    <lineage>
        <taxon>Bacteria</taxon>
        <taxon>Pseudomonadati</taxon>
        <taxon>Pseudomonadota</taxon>
        <taxon>Alphaproteobacteria</taxon>
        <taxon>Rhodobacterales</taxon>
        <taxon>Paracoccaceae</taxon>
        <taxon>Paracoccus</taxon>
    </lineage>
</organism>
<evidence type="ECO:0000313" key="2">
    <source>
        <dbReference type="EMBL" id="TKW66263.1"/>
    </source>
</evidence>
<evidence type="ECO:0000259" key="1">
    <source>
        <dbReference type="Pfam" id="PF01882"/>
    </source>
</evidence>
<dbReference type="EMBL" id="VAFL01000008">
    <property type="protein sequence ID" value="TKW66263.1"/>
    <property type="molecule type" value="Genomic_DNA"/>
</dbReference>